<dbReference type="Proteomes" id="UP000282125">
    <property type="component" value="Unassembled WGS sequence"/>
</dbReference>
<dbReference type="OrthoDB" id="9797172at2"/>
<dbReference type="SMART" id="SM00530">
    <property type="entry name" value="HTH_XRE"/>
    <property type="match status" value="1"/>
</dbReference>
<dbReference type="InterPro" id="IPR010982">
    <property type="entry name" value="Lambda_DNA-bd_dom_sf"/>
</dbReference>
<feature type="domain" description="HTH cro/C1-type" evidence="2">
    <location>
        <begin position="21"/>
        <end position="67"/>
    </location>
</feature>
<evidence type="ECO:0000313" key="4">
    <source>
        <dbReference type="Proteomes" id="UP000282125"/>
    </source>
</evidence>
<gene>
    <name evidence="3" type="ORF">EG244_16595</name>
</gene>
<dbReference type="InterPro" id="IPR050807">
    <property type="entry name" value="TransReg_Diox_bact_type"/>
</dbReference>
<reference evidence="3 4" key="1">
    <citation type="submission" date="2018-11" db="EMBL/GenBank/DDBJ databases">
        <title>Gemmobacter sp. nov., YIM 102744-1 draft genome.</title>
        <authorList>
            <person name="Li G."/>
            <person name="Jiang Y."/>
        </authorList>
    </citation>
    <scope>NUCLEOTIDE SEQUENCE [LARGE SCALE GENOMIC DNA]</scope>
    <source>
        <strain evidence="3 4">YIM 102744-1</strain>
    </source>
</reference>
<protein>
    <submittedName>
        <fullName evidence="3">XRE family transcriptional regulator</fullName>
    </submittedName>
</protein>
<dbReference type="CDD" id="cd00093">
    <property type="entry name" value="HTH_XRE"/>
    <property type="match status" value="1"/>
</dbReference>
<dbReference type="Pfam" id="PF01381">
    <property type="entry name" value="HTH_3"/>
    <property type="match status" value="1"/>
</dbReference>
<dbReference type="GO" id="GO:0005829">
    <property type="term" value="C:cytosol"/>
    <property type="evidence" value="ECO:0007669"/>
    <property type="project" value="TreeGrafter"/>
</dbReference>
<keyword evidence="1" id="KW-0238">DNA-binding</keyword>
<comment type="caution">
    <text evidence="3">The sequence shown here is derived from an EMBL/GenBank/DDBJ whole genome shotgun (WGS) entry which is preliminary data.</text>
</comment>
<evidence type="ECO:0000256" key="1">
    <source>
        <dbReference type="ARBA" id="ARBA00023125"/>
    </source>
</evidence>
<dbReference type="SUPFAM" id="SSF47413">
    <property type="entry name" value="lambda repressor-like DNA-binding domains"/>
    <property type="match status" value="1"/>
</dbReference>
<dbReference type="Gene3D" id="1.10.260.40">
    <property type="entry name" value="lambda repressor-like DNA-binding domains"/>
    <property type="match status" value="1"/>
</dbReference>
<sequence>MTHPVDVAVGRRIRFRRWMIGLTQQQLAAEAGITFQQLQKYEQGANRVSASRLFELALALKVPIGFFFKDLEEDGIRLEDIILTKEACELLKAYHTLPEAVRSHFMGIAMSMTAGTEIE</sequence>
<dbReference type="EMBL" id="RRAZ01000031">
    <property type="protein sequence ID" value="RRH71293.1"/>
    <property type="molecule type" value="Genomic_DNA"/>
</dbReference>
<name>A0A3P3DAB2_9RHOB</name>
<keyword evidence="4" id="KW-1185">Reference proteome</keyword>
<proteinExistence type="predicted"/>
<accession>A0A3P3DAB2</accession>
<evidence type="ECO:0000313" key="3">
    <source>
        <dbReference type="EMBL" id="RRH71293.1"/>
    </source>
</evidence>
<dbReference type="PANTHER" id="PTHR46797:SF1">
    <property type="entry name" value="METHYLPHOSPHONATE SYNTHASE"/>
    <property type="match status" value="1"/>
</dbReference>
<dbReference type="RefSeq" id="WP_124966299.1">
    <property type="nucleotide sequence ID" value="NZ_RRAZ01000031.1"/>
</dbReference>
<dbReference type="AlphaFoldDB" id="A0A3P3DAB2"/>
<dbReference type="PANTHER" id="PTHR46797">
    <property type="entry name" value="HTH-TYPE TRANSCRIPTIONAL REGULATOR"/>
    <property type="match status" value="1"/>
</dbReference>
<evidence type="ECO:0000259" key="2">
    <source>
        <dbReference type="PROSITE" id="PS50943"/>
    </source>
</evidence>
<dbReference type="PROSITE" id="PS50943">
    <property type="entry name" value="HTH_CROC1"/>
    <property type="match status" value="1"/>
</dbReference>
<dbReference type="GO" id="GO:0003677">
    <property type="term" value="F:DNA binding"/>
    <property type="evidence" value="ECO:0007669"/>
    <property type="project" value="UniProtKB-KW"/>
</dbReference>
<organism evidence="3 4">
    <name type="scientific">Falsigemmobacter faecalis</name>
    <dbReference type="NCBI Taxonomy" id="2488730"/>
    <lineage>
        <taxon>Bacteria</taxon>
        <taxon>Pseudomonadati</taxon>
        <taxon>Pseudomonadota</taxon>
        <taxon>Alphaproteobacteria</taxon>
        <taxon>Rhodobacterales</taxon>
        <taxon>Paracoccaceae</taxon>
        <taxon>Falsigemmobacter</taxon>
    </lineage>
</organism>
<dbReference type="GO" id="GO:0003700">
    <property type="term" value="F:DNA-binding transcription factor activity"/>
    <property type="evidence" value="ECO:0007669"/>
    <property type="project" value="TreeGrafter"/>
</dbReference>
<dbReference type="InterPro" id="IPR001387">
    <property type="entry name" value="Cro/C1-type_HTH"/>
</dbReference>